<feature type="region of interest" description="Disordered" evidence="10">
    <location>
        <begin position="301"/>
        <end position="373"/>
    </location>
</feature>
<dbReference type="HOGENOM" id="CLU_013723_1_0_1"/>
<feature type="compositionally biased region" description="Polar residues" evidence="10">
    <location>
        <begin position="363"/>
        <end position="373"/>
    </location>
</feature>
<feature type="compositionally biased region" description="Basic and acidic residues" evidence="10">
    <location>
        <begin position="530"/>
        <end position="539"/>
    </location>
</feature>
<feature type="compositionally biased region" description="Basic and acidic residues" evidence="10">
    <location>
        <begin position="193"/>
        <end position="203"/>
    </location>
</feature>
<keyword evidence="8" id="KW-0137">Centromere</keyword>
<keyword evidence="5" id="KW-0159">Chromosome partition</keyword>
<feature type="coiled-coil region" evidence="9">
    <location>
        <begin position="39"/>
        <end position="66"/>
    </location>
</feature>
<evidence type="ECO:0000313" key="14">
    <source>
        <dbReference type="Proteomes" id="UP000030641"/>
    </source>
</evidence>
<dbReference type="GO" id="GO:0000779">
    <property type="term" value="C:condensed chromosome, centromeric region"/>
    <property type="evidence" value="ECO:0007669"/>
    <property type="project" value="UniProtKB-ARBA"/>
</dbReference>
<name>A0A074Y2B3_AURSE</name>
<proteinExistence type="inferred from homology"/>
<feature type="region of interest" description="Disordered" evidence="10">
    <location>
        <begin position="576"/>
        <end position="656"/>
    </location>
</feature>
<evidence type="ECO:0000259" key="12">
    <source>
        <dbReference type="Pfam" id="PF07558"/>
    </source>
</evidence>
<dbReference type="GO" id="GO:0051301">
    <property type="term" value="P:cell division"/>
    <property type="evidence" value="ECO:0007669"/>
    <property type="project" value="UniProtKB-KW"/>
</dbReference>
<evidence type="ECO:0000256" key="1">
    <source>
        <dbReference type="ARBA" id="ARBA00004584"/>
    </source>
</evidence>
<evidence type="ECO:0000256" key="8">
    <source>
        <dbReference type="ARBA" id="ARBA00023328"/>
    </source>
</evidence>
<organism evidence="13 14">
    <name type="scientific">Aureobasidium subglaciale (strain EXF-2481)</name>
    <name type="common">Aureobasidium pullulans var. subglaciale</name>
    <dbReference type="NCBI Taxonomy" id="1043005"/>
    <lineage>
        <taxon>Eukaryota</taxon>
        <taxon>Fungi</taxon>
        <taxon>Dikarya</taxon>
        <taxon>Ascomycota</taxon>
        <taxon>Pezizomycotina</taxon>
        <taxon>Dothideomycetes</taxon>
        <taxon>Dothideomycetidae</taxon>
        <taxon>Dothideales</taxon>
        <taxon>Saccotheciaceae</taxon>
        <taxon>Aureobasidium</taxon>
    </lineage>
</organism>
<dbReference type="InterPro" id="IPR011516">
    <property type="entry name" value="Shugoshin_N"/>
</dbReference>
<accession>A0A074Y2B3</accession>
<evidence type="ECO:0000259" key="11">
    <source>
        <dbReference type="Pfam" id="PF07557"/>
    </source>
</evidence>
<feature type="region of interest" description="Disordered" evidence="10">
    <location>
        <begin position="139"/>
        <end position="179"/>
    </location>
</feature>
<feature type="compositionally biased region" description="Acidic residues" evidence="10">
    <location>
        <begin position="618"/>
        <end position="631"/>
    </location>
</feature>
<feature type="domain" description="Shugoshin C-terminal" evidence="11">
    <location>
        <begin position="449"/>
        <end position="472"/>
    </location>
</feature>
<dbReference type="EMBL" id="KL584774">
    <property type="protein sequence ID" value="KEQ91943.1"/>
    <property type="molecule type" value="Genomic_DNA"/>
</dbReference>
<feature type="region of interest" description="Disordered" evidence="10">
    <location>
        <begin position="193"/>
        <end position="268"/>
    </location>
</feature>
<reference evidence="13 14" key="1">
    <citation type="journal article" date="2014" name="BMC Genomics">
        <title>Genome sequencing of four Aureobasidium pullulans varieties: biotechnological potential, stress tolerance, and description of new species.</title>
        <authorList>
            <person name="Gostin Ar C."/>
            <person name="Ohm R.A."/>
            <person name="Kogej T."/>
            <person name="Sonjak S."/>
            <person name="Turk M."/>
            <person name="Zajc J."/>
            <person name="Zalar P."/>
            <person name="Grube M."/>
            <person name="Sun H."/>
            <person name="Han J."/>
            <person name="Sharma A."/>
            <person name="Chiniquy J."/>
            <person name="Ngan C.Y."/>
            <person name="Lipzen A."/>
            <person name="Barry K."/>
            <person name="Grigoriev I.V."/>
            <person name="Gunde-Cimerman N."/>
        </authorList>
    </citation>
    <scope>NUCLEOTIDE SEQUENCE [LARGE SCALE GENOMIC DNA]</scope>
    <source>
        <strain evidence="13 14">EXF-2481</strain>
    </source>
</reference>
<evidence type="ECO:0000256" key="6">
    <source>
        <dbReference type="ARBA" id="ARBA00023054"/>
    </source>
</evidence>
<dbReference type="Pfam" id="PF07557">
    <property type="entry name" value="Shugoshin_C"/>
    <property type="match status" value="1"/>
</dbReference>
<dbReference type="OrthoDB" id="5394106at2759"/>
<comment type="subcellular location">
    <subcellularLocation>
        <location evidence="1">Chromosome</location>
        <location evidence="1">Centromere</location>
    </subcellularLocation>
</comment>
<dbReference type="Proteomes" id="UP000030641">
    <property type="component" value="Unassembled WGS sequence"/>
</dbReference>
<evidence type="ECO:0000256" key="7">
    <source>
        <dbReference type="ARBA" id="ARBA00023306"/>
    </source>
</evidence>
<feature type="compositionally biased region" description="Basic and acidic residues" evidence="10">
    <location>
        <begin position="338"/>
        <end position="348"/>
    </location>
</feature>
<dbReference type="InParanoid" id="A0A074Y2B3"/>
<keyword evidence="4" id="KW-0132">Cell division</keyword>
<evidence type="ECO:0000256" key="9">
    <source>
        <dbReference type="SAM" id="Coils"/>
    </source>
</evidence>
<dbReference type="OMA" id="ENECACM"/>
<protein>
    <recommendedName>
        <fullName evidence="15">Shugoshin C-terminal domain-containing protein</fullName>
    </recommendedName>
</protein>
<keyword evidence="7" id="KW-0131">Cell cycle</keyword>
<keyword evidence="3" id="KW-0158">Chromosome</keyword>
<dbReference type="InterPro" id="IPR011515">
    <property type="entry name" value="Shugoshin_C"/>
</dbReference>
<dbReference type="GO" id="GO:0005634">
    <property type="term" value="C:nucleus"/>
    <property type="evidence" value="ECO:0007669"/>
    <property type="project" value="InterPro"/>
</dbReference>
<evidence type="ECO:0000256" key="5">
    <source>
        <dbReference type="ARBA" id="ARBA00022829"/>
    </source>
</evidence>
<sequence>MARLNEAPLPIESVDALKRRFVRQNRELAKNNSAQCLRIRALECEVSRLLAENLDLREDIVHLQAQLSDPRPSIDNSALVSVKDQLQAKLLEFGALVSELGQIQTAHPSAQQPKFSDPASWRPAVPAAILSGQAPTMDGIAEEVCSPGGSMHRNHHIRRSNHSEPSPDIGSPPVVHFDNEDSIAFDPLSTETRELNNSEEHSQYEQAASDSEELHGNLSVNLETRRKRKDSKVQLRRSSLVPQELDEDDQPQLTRKSAKRKLSVRDVEDDSEKLVVKDDFKFSRRSSIAADFSMNEPSIVPTNVLEDTDTPSLMPERKVLGNKSVNISPRKLSRSTKGKGDPKKEDAPLKPAVKTADRRRSKNPSAKSVTIATTEPETIMRTIEIALPPALQAESLSEVEDLVPKTPLPEFFSPTPSEPSAARDDGRDTPPPSGLKSMSSGPAALNGASRPSRRARAGVNYAEPNLVSKMRRPTATMANAVDANGRRISNSTSASEKKTMRTVIISGDNMTDSLTRDMGSEAPSPLGQKMSREQERSFEPSRIPSASGRAISALMAGTKKHEDDVCEDLGVYELKNSSDVEESSKIKKRGSRRHSSMTDGSESDASKQRSSSAAELAVEAEAEDERQEAEVQEAARKAPRSARVDRSGARRRSMMV</sequence>
<dbReference type="AlphaFoldDB" id="A0A074Y2B3"/>
<evidence type="ECO:0000313" key="13">
    <source>
        <dbReference type="EMBL" id="KEQ91943.1"/>
    </source>
</evidence>
<evidence type="ECO:0008006" key="15">
    <source>
        <dbReference type="Google" id="ProtNLM"/>
    </source>
</evidence>
<feature type="domain" description="Shugoshin N-terminal coiled-coil" evidence="12">
    <location>
        <begin position="17"/>
        <end position="60"/>
    </location>
</feature>
<feature type="compositionally biased region" description="Basic residues" evidence="10">
    <location>
        <begin position="586"/>
        <end position="595"/>
    </location>
</feature>
<evidence type="ECO:0000256" key="2">
    <source>
        <dbReference type="ARBA" id="ARBA00010845"/>
    </source>
</evidence>
<evidence type="ECO:0000256" key="4">
    <source>
        <dbReference type="ARBA" id="ARBA00022618"/>
    </source>
</evidence>
<dbReference type="RefSeq" id="XP_013340429.1">
    <property type="nucleotide sequence ID" value="XM_013484975.1"/>
</dbReference>
<dbReference type="GO" id="GO:0045132">
    <property type="term" value="P:meiotic chromosome segregation"/>
    <property type="evidence" value="ECO:0007669"/>
    <property type="project" value="InterPro"/>
</dbReference>
<dbReference type="GeneID" id="25372234"/>
<evidence type="ECO:0000256" key="3">
    <source>
        <dbReference type="ARBA" id="ARBA00022454"/>
    </source>
</evidence>
<keyword evidence="14" id="KW-1185">Reference proteome</keyword>
<dbReference type="STRING" id="1043005.A0A074Y2B3"/>
<evidence type="ECO:0000256" key="10">
    <source>
        <dbReference type="SAM" id="MobiDB-lite"/>
    </source>
</evidence>
<comment type="similarity">
    <text evidence="2">Belongs to the shugoshin family.</text>
</comment>
<gene>
    <name evidence="13" type="ORF">AUEXF2481DRAFT_91792</name>
</gene>
<dbReference type="Pfam" id="PF07558">
    <property type="entry name" value="Shugoshin_N"/>
    <property type="match status" value="1"/>
</dbReference>
<feature type="compositionally biased region" description="Low complexity" evidence="10">
    <location>
        <begin position="408"/>
        <end position="419"/>
    </location>
</feature>
<feature type="compositionally biased region" description="Basic and acidic residues" evidence="10">
    <location>
        <begin position="576"/>
        <end position="585"/>
    </location>
</feature>
<feature type="region of interest" description="Disordered" evidence="10">
    <location>
        <begin position="406"/>
        <end position="563"/>
    </location>
</feature>
<keyword evidence="6 9" id="KW-0175">Coiled coil</keyword>